<accession>A0A0F9MWS6</accession>
<reference evidence="1" key="1">
    <citation type="journal article" date="2015" name="Nature">
        <title>Complex archaea that bridge the gap between prokaryotes and eukaryotes.</title>
        <authorList>
            <person name="Spang A."/>
            <person name="Saw J.H."/>
            <person name="Jorgensen S.L."/>
            <person name="Zaremba-Niedzwiedzka K."/>
            <person name="Martijn J."/>
            <person name="Lind A.E."/>
            <person name="van Eijk R."/>
            <person name="Schleper C."/>
            <person name="Guy L."/>
            <person name="Ettema T.J."/>
        </authorList>
    </citation>
    <scope>NUCLEOTIDE SEQUENCE</scope>
</reference>
<dbReference type="EMBL" id="LAZR01008077">
    <property type="protein sequence ID" value="KKM81095.1"/>
    <property type="molecule type" value="Genomic_DNA"/>
</dbReference>
<dbReference type="AlphaFoldDB" id="A0A0F9MWS6"/>
<protein>
    <submittedName>
        <fullName evidence="1">Uncharacterized protein</fullName>
    </submittedName>
</protein>
<dbReference type="PROSITE" id="PS51257">
    <property type="entry name" value="PROKAR_LIPOPROTEIN"/>
    <property type="match status" value="1"/>
</dbReference>
<evidence type="ECO:0000313" key="1">
    <source>
        <dbReference type="EMBL" id="KKM81095.1"/>
    </source>
</evidence>
<organism evidence="1">
    <name type="scientific">marine sediment metagenome</name>
    <dbReference type="NCBI Taxonomy" id="412755"/>
    <lineage>
        <taxon>unclassified sequences</taxon>
        <taxon>metagenomes</taxon>
        <taxon>ecological metagenomes</taxon>
    </lineage>
</organism>
<comment type="caution">
    <text evidence="1">The sequence shown here is derived from an EMBL/GenBank/DDBJ whole genome shotgun (WGS) entry which is preliminary data.</text>
</comment>
<sequence>MKSKMFRLSLAVAFVAALLFIPTTFGCHRCKSGTMRCLGTQVQLCAPNHKWKTVVDCNKLHRTKKQFRCVKLPNDRCSCRAKKETEHGQ</sequence>
<name>A0A0F9MWS6_9ZZZZ</name>
<gene>
    <name evidence="1" type="ORF">LCGC14_1333240</name>
</gene>
<proteinExistence type="predicted"/>